<gene>
    <name evidence="3" type="primary">LOC108837688</name>
</gene>
<dbReference type="OrthoDB" id="1744683at2759"/>
<proteinExistence type="predicted"/>
<evidence type="ECO:0000259" key="1">
    <source>
        <dbReference type="Pfam" id="PF13966"/>
    </source>
</evidence>
<dbReference type="KEGG" id="rsz:108837688"/>
<name>A0A6J0M2C0_RAPSA</name>
<reference evidence="3" key="2">
    <citation type="submission" date="2025-08" db="UniProtKB">
        <authorList>
            <consortium name="RefSeq"/>
        </authorList>
    </citation>
    <scope>IDENTIFICATION</scope>
    <source>
        <tissue evidence="3">Leaf</tissue>
    </source>
</reference>
<accession>A0A6J0M2C0</accession>
<evidence type="ECO:0000313" key="2">
    <source>
        <dbReference type="Proteomes" id="UP000504610"/>
    </source>
</evidence>
<dbReference type="InterPro" id="IPR026960">
    <property type="entry name" value="RVT-Znf"/>
</dbReference>
<protein>
    <submittedName>
        <fullName evidence="3">Uncharacterized protein LOC108837688</fullName>
    </submittedName>
</protein>
<dbReference type="PANTHER" id="PTHR33116">
    <property type="entry name" value="REVERSE TRANSCRIPTASE ZINC-BINDING DOMAIN-CONTAINING PROTEIN-RELATED-RELATED"/>
    <property type="match status" value="1"/>
</dbReference>
<dbReference type="GeneID" id="108837688"/>
<keyword evidence="2" id="KW-1185">Reference proteome</keyword>
<reference evidence="2" key="1">
    <citation type="journal article" date="2019" name="Database">
        <title>The radish genome database (RadishGD): an integrated information resource for radish genomics.</title>
        <authorList>
            <person name="Yu H.J."/>
            <person name="Baek S."/>
            <person name="Lee Y.J."/>
            <person name="Cho A."/>
            <person name="Mun J.H."/>
        </authorList>
    </citation>
    <scope>NUCLEOTIDE SEQUENCE [LARGE SCALE GENOMIC DNA]</scope>
    <source>
        <strain evidence="2">cv. WK10039</strain>
    </source>
</reference>
<dbReference type="RefSeq" id="XP_018466214.1">
    <property type="nucleotide sequence ID" value="XM_018610712.1"/>
</dbReference>
<dbReference type="Proteomes" id="UP000504610">
    <property type="component" value="Chromosome 2"/>
</dbReference>
<evidence type="ECO:0000313" key="3">
    <source>
        <dbReference type="RefSeq" id="XP_018466214.1"/>
    </source>
</evidence>
<dbReference type="PANTHER" id="PTHR33116:SF78">
    <property type="entry name" value="OS12G0587133 PROTEIN"/>
    <property type="match status" value="1"/>
</dbReference>
<sequence>MRTRNPLIQLLKQCLPEANPIAFSESDDMFAWKVGELAPVQKFPTAATWKYLHPPGESVSWHKQVWFSGHIPKHAFLTWVNVRHRLTTRDRMRRWGLQVPASCVLCSSQDESHQHLFFDCSYSDAVWSHFMVKLNLQPPRSFDPLLSWLTRPSSNSHLVLIIRFIYQASKYAIWRERNSRIHSSISRPPEALISEIKDLIRLRLDPLSRSLAAAAASSSTNPSVSLMATWLSIF</sequence>
<dbReference type="AlphaFoldDB" id="A0A6J0M2C0"/>
<feature type="domain" description="Reverse transcriptase zinc-binding" evidence="1">
    <location>
        <begin position="43"/>
        <end position="127"/>
    </location>
</feature>
<dbReference type="Pfam" id="PF13966">
    <property type="entry name" value="zf-RVT"/>
    <property type="match status" value="1"/>
</dbReference>
<organism evidence="2 3">
    <name type="scientific">Raphanus sativus</name>
    <name type="common">Radish</name>
    <name type="synonym">Raphanus raphanistrum var. sativus</name>
    <dbReference type="NCBI Taxonomy" id="3726"/>
    <lineage>
        <taxon>Eukaryota</taxon>
        <taxon>Viridiplantae</taxon>
        <taxon>Streptophyta</taxon>
        <taxon>Embryophyta</taxon>
        <taxon>Tracheophyta</taxon>
        <taxon>Spermatophyta</taxon>
        <taxon>Magnoliopsida</taxon>
        <taxon>eudicotyledons</taxon>
        <taxon>Gunneridae</taxon>
        <taxon>Pentapetalae</taxon>
        <taxon>rosids</taxon>
        <taxon>malvids</taxon>
        <taxon>Brassicales</taxon>
        <taxon>Brassicaceae</taxon>
        <taxon>Brassiceae</taxon>
        <taxon>Raphanus</taxon>
    </lineage>
</organism>